<comment type="similarity">
    <text evidence="1 4">Belongs to the iron/ascorbate-dependent oxidoreductase family.</text>
</comment>
<dbReference type="EC" id="1.14.11.9" evidence="6"/>
<evidence type="ECO:0000256" key="2">
    <source>
        <dbReference type="ARBA" id="ARBA00022723"/>
    </source>
</evidence>
<evidence type="ECO:0000256" key="3">
    <source>
        <dbReference type="ARBA" id="ARBA00023004"/>
    </source>
</evidence>
<dbReference type="PROSITE" id="PS51471">
    <property type="entry name" value="FE2OG_OXY"/>
    <property type="match status" value="1"/>
</dbReference>
<dbReference type="PANTHER" id="PTHR47991">
    <property type="entry name" value="OXOGLUTARATE/IRON-DEPENDENT DIOXYGENASE"/>
    <property type="match status" value="1"/>
</dbReference>
<keyword evidence="7" id="KW-1185">Reference proteome</keyword>
<dbReference type="GO" id="GO:0046872">
    <property type="term" value="F:metal ion binding"/>
    <property type="evidence" value="ECO:0007669"/>
    <property type="project" value="UniProtKB-KW"/>
</dbReference>
<dbReference type="InterPro" id="IPR005123">
    <property type="entry name" value="Oxoglu/Fe-dep_dioxygenase_dom"/>
</dbReference>
<dbReference type="EMBL" id="MNCJ02000325">
    <property type="protein sequence ID" value="KAF5787611.1"/>
    <property type="molecule type" value="Genomic_DNA"/>
</dbReference>
<reference evidence="6" key="2">
    <citation type="submission" date="2020-06" db="EMBL/GenBank/DDBJ databases">
        <title>Helianthus annuus Genome sequencing and assembly Release 2.</title>
        <authorList>
            <person name="Gouzy J."/>
            <person name="Langlade N."/>
            <person name="Munos S."/>
        </authorList>
    </citation>
    <scope>NUCLEOTIDE SEQUENCE</scope>
    <source>
        <tissue evidence="6">Leaves</tissue>
    </source>
</reference>
<name>A0A9K3N544_HELAN</name>
<dbReference type="InterPro" id="IPR050295">
    <property type="entry name" value="Plant_2OG-oxidoreductases"/>
</dbReference>
<keyword evidence="2 4" id="KW-0479">Metal-binding</keyword>
<comment type="caution">
    <text evidence="6">The sequence shown here is derived from an EMBL/GenBank/DDBJ whole genome shotgun (WGS) entry which is preliminary data.</text>
</comment>
<evidence type="ECO:0000256" key="1">
    <source>
        <dbReference type="ARBA" id="ARBA00008056"/>
    </source>
</evidence>
<sequence length="330" mass="36795">MSLDIEPIMSSNGEPTPFEVQDLIPIIDYSLLTSGSANDHAKAVQDIGKACEDWGCFMLVNHGVPETLIQEMMDMSAAFFNMTNDEKLEFEAHGVLDPIRCSAGLNLVNPNKDTLWREYLRLIVHPDFNCPYKPPGFSELASEYVKRTRAVAMELVKGVSESLGFEALYMNRELNLDAGFQLLAINYYPSHVEFDVSRGLMPHTDHGLLTLLCENGVPGLEVIRGGKWVGMGGVPNAFSVLNADHLEIFSNGKYKSKLHRTVVTDKRKRITLVNPNGPSLDTIVGPSSRIVDGEKRLPRYHPMKFSEYLECQTKLITAGKNALDEIRIPI</sequence>
<evidence type="ECO:0000313" key="7">
    <source>
        <dbReference type="Proteomes" id="UP000215914"/>
    </source>
</evidence>
<dbReference type="Proteomes" id="UP000215914">
    <property type="component" value="Unassembled WGS sequence"/>
</dbReference>
<evidence type="ECO:0000259" key="5">
    <source>
        <dbReference type="PROSITE" id="PS51471"/>
    </source>
</evidence>
<dbReference type="AlphaFoldDB" id="A0A9K3N544"/>
<gene>
    <name evidence="6" type="ORF">HanXRQr2_Chr10g0454751</name>
</gene>
<evidence type="ECO:0000313" key="6">
    <source>
        <dbReference type="EMBL" id="KAF5787611.1"/>
    </source>
</evidence>
<proteinExistence type="inferred from homology"/>
<dbReference type="OrthoDB" id="288590at2759"/>
<dbReference type="InterPro" id="IPR027443">
    <property type="entry name" value="IPNS-like_sf"/>
</dbReference>
<dbReference type="SUPFAM" id="SSF51197">
    <property type="entry name" value="Clavaminate synthase-like"/>
    <property type="match status" value="1"/>
</dbReference>
<dbReference type="InterPro" id="IPR026992">
    <property type="entry name" value="DIOX_N"/>
</dbReference>
<dbReference type="Pfam" id="PF03171">
    <property type="entry name" value="2OG-FeII_Oxy"/>
    <property type="match status" value="1"/>
</dbReference>
<protein>
    <submittedName>
        <fullName evidence="6">Flavanone 3-dioxygenase</fullName>
        <ecNumber evidence="6">1.14.11.9</ecNumber>
    </submittedName>
</protein>
<keyword evidence="3 4" id="KW-0408">Iron</keyword>
<reference evidence="6" key="1">
    <citation type="journal article" date="2017" name="Nature">
        <title>The sunflower genome provides insights into oil metabolism, flowering and Asterid evolution.</title>
        <authorList>
            <person name="Badouin H."/>
            <person name="Gouzy J."/>
            <person name="Grassa C.J."/>
            <person name="Murat F."/>
            <person name="Staton S.E."/>
            <person name="Cottret L."/>
            <person name="Lelandais-Briere C."/>
            <person name="Owens G.L."/>
            <person name="Carrere S."/>
            <person name="Mayjonade B."/>
            <person name="Legrand L."/>
            <person name="Gill N."/>
            <person name="Kane N.C."/>
            <person name="Bowers J.E."/>
            <person name="Hubner S."/>
            <person name="Bellec A."/>
            <person name="Berard A."/>
            <person name="Berges H."/>
            <person name="Blanchet N."/>
            <person name="Boniface M.C."/>
            <person name="Brunel D."/>
            <person name="Catrice O."/>
            <person name="Chaidir N."/>
            <person name="Claudel C."/>
            <person name="Donnadieu C."/>
            <person name="Faraut T."/>
            <person name="Fievet G."/>
            <person name="Helmstetter N."/>
            <person name="King M."/>
            <person name="Knapp S.J."/>
            <person name="Lai Z."/>
            <person name="Le Paslier M.C."/>
            <person name="Lippi Y."/>
            <person name="Lorenzon L."/>
            <person name="Mandel J.R."/>
            <person name="Marage G."/>
            <person name="Marchand G."/>
            <person name="Marquand E."/>
            <person name="Bret-Mestries E."/>
            <person name="Morien E."/>
            <person name="Nambeesan S."/>
            <person name="Nguyen T."/>
            <person name="Pegot-Espagnet P."/>
            <person name="Pouilly N."/>
            <person name="Raftis F."/>
            <person name="Sallet E."/>
            <person name="Schiex T."/>
            <person name="Thomas J."/>
            <person name="Vandecasteele C."/>
            <person name="Vares D."/>
            <person name="Vear F."/>
            <person name="Vautrin S."/>
            <person name="Crespi M."/>
            <person name="Mangin B."/>
            <person name="Burke J.M."/>
            <person name="Salse J."/>
            <person name="Munos S."/>
            <person name="Vincourt P."/>
            <person name="Rieseberg L.H."/>
            <person name="Langlade N.B."/>
        </authorList>
    </citation>
    <scope>NUCLEOTIDE SEQUENCE</scope>
    <source>
        <tissue evidence="6">Leaves</tissue>
    </source>
</reference>
<dbReference type="InterPro" id="IPR044861">
    <property type="entry name" value="IPNS-like_FE2OG_OXY"/>
</dbReference>
<keyword evidence="4 6" id="KW-0560">Oxidoreductase</keyword>
<accession>A0A9K3N544</accession>
<organism evidence="6 7">
    <name type="scientific">Helianthus annuus</name>
    <name type="common">Common sunflower</name>
    <dbReference type="NCBI Taxonomy" id="4232"/>
    <lineage>
        <taxon>Eukaryota</taxon>
        <taxon>Viridiplantae</taxon>
        <taxon>Streptophyta</taxon>
        <taxon>Embryophyta</taxon>
        <taxon>Tracheophyta</taxon>
        <taxon>Spermatophyta</taxon>
        <taxon>Magnoliopsida</taxon>
        <taxon>eudicotyledons</taxon>
        <taxon>Gunneridae</taxon>
        <taxon>Pentapetalae</taxon>
        <taxon>asterids</taxon>
        <taxon>campanulids</taxon>
        <taxon>Asterales</taxon>
        <taxon>Asteraceae</taxon>
        <taxon>Asteroideae</taxon>
        <taxon>Heliantheae alliance</taxon>
        <taxon>Heliantheae</taxon>
        <taxon>Helianthus</taxon>
    </lineage>
</organism>
<dbReference type="Gramene" id="mRNA:HanXRQr2_Chr10g0454751">
    <property type="protein sequence ID" value="mRNA:HanXRQr2_Chr10g0454751"/>
    <property type="gene ID" value="HanXRQr2_Chr10g0454751"/>
</dbReference>
<dbReference type="GO" id="GO:0045486">
    <property type="term" value="F:flavanone 3-dioxygenase activity"/>
    <property type="evidence" value="ECO:0007669"/>
    <property type="project" value="UniProtKB-EC"/>
</dbReference>
<dbReference type="Pfam" id="PF14226">
    <property type="entry name" value="DIOX_N"/>
    <property type="match status" value="1"/>
</dbReference>
<feature type="domain" description="Fe2OG dioxygenase" evidence="5">
    <location>
        <begin position="179"/>
        <end position="278"/>
    </location>
</feature>
<evidence type="ECO:0000256" key="4">
    <source>
        <dbReference type="RuleBase" id="RU003682"/>
    </source>
</evidence>
<dbReference type="Gene3D" id="2.60.120.330">
    <property type="entry name" value="B-lactam Antibiotic, Isopenicillin N Synthase, Chain"/>
    <property type="match status" value="1"/>
</dbReference>